<evidence type="ECO:0000256" key="1">
    <source>
        <dbReference type="SAM" id="MobiDB-lite"/>
    </source>
</evidence>
<reference evidence="2" key="1">
    <citation type="submission" date="2023-07" db="EMBL/GenBank/DDBJ databases">
        <title>draft genome sequence of fig (Ficus carica).</title>
        <authorList>
            <person name="Takahashi T."/>
            <person name="Nishimura K."/>
        </authorList>
    </citation>
    <scope>NUCLEOTIDE SEQUENCE</scope>
</reference>
<dbReference type="EMBL" id="BTGU01000054">
    <property type="protein sequence ID" value="GMN55016.1"/>
    <property type="molecule type" value="Genomic_DNA"/>
</dbReference>
<dbReference type="AlphaFoldDB" id="A0AA88DFU6"/>
<keyword evidence="3" id="KW-1185">Reference proteome</keyword>
<evidence type="ECO:0000313" key="3">
    <source>
        <dbReference type="Proteomes" id="UP001187192"/>
    </source>
</evidence>
<proteinExistence type="predicted"/>
<organism evidence="2 3">
    <name type="scientific">Ficus carica</name>
    <name type="common">Common fig</name>
    <dbReference type="NCBI Taxonomy" id="3494"/>
    <lineage>
        <taxon>Eukaryota</taxon>
        <taxon>Viridiplantae</taxon>
        <taxon>Streptophyta</taxon>
        <taxon>Embryophyta</taxon>
        <taxon>Tracheophyta</taxon>
        <taxon>Spermatophyta</taxon>
        <taxon>Magnoliopsida</taxon>
        <taxon>eudicotyledons</taxon>
        <taxon>Gunneridae</taxon>
        <taxon>Pentapetalae</taxon>
        <taxon>rosids</taxon>
        <taxon>fabids</taxon>
        <taxon>Rosales</taxon>
        <taxon>Moraceae</taxon>
        <taxon>Ficeae</taxon>
        <taxon>Ficus</taxon>
    </lineage>
</organism>
<protein>
    <submittedName>
        <fullName evidence="2">Uncharacterized protein</fullName>
    </submittedName>
</protein>
<comment type="caution">
    <text evidence="2">The sequence shown here is derived from an EMBL/GenBank/DDBJ whole genome shotgun (WGS) entry which is preliminary data.</text>
</comment>
<feature type="region of interest" description="Disordered" evidence="1">
    <location>
        <begin position="432"/>
        <end position="452"/>
    </location>
</feature>
<feature type="compositionally biased region" description="Low complexity" evidence="1">
    <location>
        <begin position="435"/>
        <end position="445"/>
    </location>
</feature>
<gene>
    <name evidence="2" type="ORF">TIFTF001_024134</name>
</gene>
<name>A0AA88DFU6_FICCA</name>
<sequence>MRGLEKTIVMRYTVEPRMPLVRIQCDADVNFYIQPKKKDVHMLSKFPISIDVLDKSVAKAIPPEVGECNHIYVQLSRVGGQSDEAVQPIAVNNLIIPSSIPPPIPPPIPSPIVGLDLEFNVEEAARDSNERSIVGSIRAQSVVNRTRTQFVHVSGNDNFSGTVVKMSTTTLLHMVCINNEKCPSYLHATRMTSSELSIVKRYDGVHTCSIEIVQGHHCQAKSWMIGEAWRGKEAALTSLRGDDAESYKASIVYPDADFGICVQHLTVNLKMRYKHFKGPIKTYYGSASRAYLVSEHQGHMESIRNRNPDMHRYLASRFSKVCNRDNQHCEVIEQCGSESQVNASGILGRMVKGITTKPRPADQFEYAVTNCSNLDCGCERNDLWIKFLVLIYGHLAECWDVYEEVRFQVVNPSKTKHDPGRLRVTKILSQGPIPRSQRSSTSQSTVMRRCYD</sequence>
<dbReference type="Proteomes" id="UP001187192">
    <property type="component" value="Unassembled WGS sequence"/>
</dbReference>
<accession>A0AA88DFU6</accession>
<evidence type="ECO:0000313" key="2">
    <source>
        <dbReference type="EMBL" id="GMN55016.1"/>
    </source>
</evidence>